<evidence type="ECO:0000256" key="4">
    <source>
        <dbReference type="ARBA" id="ARBA00022824"/>
    </source>
</evidence>
<comment type="subcellular location">
    <subcellularLocation>
        <location evidence="1">Endoplasmic reticulum membrane</location>
        <topology evidence="1">Single-pass type II membrane protein</topology>
    </subcellularLocation>
</comment>
<evidence type="ECO:0000313" key="10">
    <source>
        <dbReference type="EMBL" id="KAK2559279.1"/>
    </source>
</evidence>
<sequence>MVKISMKKKCSAYEAGQVSGPLCLDLCKEKSIHFDKCLSTNVDKIVYDGEWKGRKVILKRTLDWFKLFEEVHHFLDYDNLLSSSQHYISSYVEALFGNCTQCDKLKLRLVKHFDDNNDGKVTATEVRSFVTLLHLQEPMMLIALNESKHTVDFYGYCGGLYVVEKVPYTASQVFGATWELKDLSLLPDFLEQLEEIGINMVGTIVDVVFAIPYVCHVLNDALMLAKYYIFTLTSQTYIPNEQEKFEFVYSLMDTTLGISSYPYGMLQSCDLHLGNYGFTNISLLKMIDFDHTYPMIYLGELLMQKQCTSNNDCWVGNVNQCYSWCNDGTGTCNSVVWKHDVTNICQVHIPIIFRGLTIFASENSSCQRKAIFPLVKLCQSWPVITSVQQLEETVLKLKEQLKSIQNSCSEL</sequence>
<protein>
    <submittedName>
        <fullName evidence="10">Divergent protein kinase domain 1B</fullName>
    </submittedName>
</protein>
<keyword evidence="7" id="KW-0472">Membrane</keyword>
<evidence type="ECO:0000256" key="2">
    <source>
        <dbReference type="ARBA" id="ARBA00006338"/>
    </source>
</evidence>
<keyword evidence="5" id="KW-0735">Signal-anchor</keyword>
<dbReference type="InterPro" id="IPR022049">
    <property type="entry name" value="FAM69_kinase_dom"/>
</dbReference>
<organism evidence="10 11">
    <name type="scientific">Acropora cervicornis</name>
    <name type="common">Staghorn coral</name>
    <dbReference type="NCBI Taxonomy" id="6130"/>
    <lineage>
        <taxon>Eukaryota</taxon>
        <taxon>Metazoa</taxon>
        <taxon>Cnidaria</taxon>
        <taxon>Anthozoa</taxon>
        <taxon>Hexacorallia</taxon>
        <taxon>Scleractinia</taxon>
        <taxon>Astrocoeniina</taxon>
        <taxon>Acroporidae</taxon>
        <taxon>Acropora</taxon>
    </lineage>
</organism>
<reference evidence="10" key="2">
    <citation type="journal article" date="2023" name="Science">
        <title>Genomic signatures of disease resistance in endangered staghorn corals.</title>
        <authorList>
            <person name="Vollmer S.V."/>
            <person name="Selwyn J.D."/>
            <person name="Despard B.A."/>
            <person name="Roesel C.L."/>
        </authorList>
    </citation>
    <scope>NUCLEOTIDE SEQUENCE</scope>
    <source>
        <strain evidence="10">K2</strain>
    </source>
</reference>
<keyword evidence="6" id="KW-1133">Transmembrane helix</keyword>
<dbReference type="Pfam" id="PF12260">
    <property type="entry name" value="PIP49_C"/>
    <property type="match status" value="1"/>
</dbReference>
<evidence type="ECO:0000256" key="6">
    <source>
        <dbReference type="ARBA" id="ARBA00022989"/>
    </source>
</evidence>
<name>A0AAD9V2W2_ACRCE</name>
<dbReference type="GO" id="GO:0005509">
    <property type="term" value="F:calcium ion binding"/>
    <property type="evidence" value="ECO:0007669"/>
    <property type="project" value="InterPro"/>
</dbReference>
<keyword evidence="10" id="KW-0808">Transferase</keyword>
<gene>
    <name evidence="10" type="ORF">P5673_018428</name>
</gene>
<comment type="similarity">
    <text evidence="2">Belongs to the DIPK family.</text>
</comment>
<keyword evidence="10" id="KW-0418">Kinase</keyword>
<feature type="domain" description="EF-hand" evidence="9">
    <location>
        <begin position="101"/>
        <end position="136"/>
    </location>
</feature>
<evidence type="ECO:0000259" key="9">
    <source>
        <dbReference type="PROSITE" id="PS50222"/>
    </source>
</evidence>
<dbReference type="PROSITE" id="PS00018">
    <property type="entry name" value="EF_HAND_1"/>
    <property type="match status" value="1"/>
</dbReference>
<dbReference type="Proteomes" id="UP001249851">
    <property type="component" value="Unassembled WGS sequence"/>
</dbReference>
<evidence type="ECO:0000256" key="1">
    <source>
        <dbReference type="ARBA" id="ARBA00004648"/>
    </source>
</evidence>
<reference evidence="10" key="1">
    <citation type="journal article" date="2023" name="G3 (Bethesda)">
        <title>Whole genome assembly and annotation of the endangered Caribbean coral Acropora cervicornis.</title>
        <authorList>
            <person name="Selwyn J.D."/>
            <person name="Vollmer S.V."/>
        </authorList>
    </citation>
    <scope>NUCLEOTIDE SEQUENCE</scope>
    <source>
        <strain evidence="10">K2</strain>
    </source>
</reference>
<evidence type="ECO:0000256" key="5">
    <source>
        <dbReference type="ARBA" id="ARBA00022968"/>
    </source>
</evidence>
<dbReference type="PANTHER" id="PTHR21093:SF13">
    <property type="entry name" value="EF-HAND DOMAIN-CONTAINING PROTEIN"/>
    <property type="match status" value="1"/>
</dbReference>
<accession>A0AAD9V2W2</accession>
<keyword evidence="8" id="KW-1015">Disulfide bond</keyword>
<comment type="caution">
    <text evidence="10">The sequence shown here is derived from an EMBL/GenBank/DDBJ whole genome shotgun (WGS) entry which is preliminary data.</text>
</comment>
<dbReference type="EMBL" id="JARQWQ010000041">
    <property type="protein sequence ID" value="KAK2559279.1"/>
    <property type="molecule type" value="Genomic_DNA"/>
</dbReference>
<dbReference type="AlphaFoldDB" id="A0AAD9V2W2"/>
<evidence type="ECO:0000256" key="3">
    <source>
        <dbReference type="ARBA" id="ARBA00022692"/>
    </source>
</evidence>
<evidence type="ECO:0000313" key="11">
    <source>
        <dbReference type="Proteomes" id="UP001249851"/>
    </source>
</evidence>
<evidence type="ECO:0000256" key="7">
    <source>
        <dbReference type="ARBA" id="ARBA00023136"/>
    </source>
</evidence>
<dbReference type="InterPro" id="IPR002048">
    <property type="entry name" value="EF_hand_dom"/>
</dbReference>
<dbReference type="PANTHER" id="PTHR21093">
    <property type="entry name" value="DIVERGENT PROTEIN KINASE DOMAIN 1C-RELATED"/>
    <property type="match status" value="1"/>
</dbReference>
<dbReference type="Pfam" id="PF14875">
    <property type="entry name" value="PIP49_N"/>
    <property type="match status" value="1"/>
</dbReference>
<keyword evidence="3" id="KW-0812">Transmembrane</keyword>
<dbReference type="GO" id="GO:0005789">
    <property type="term" value="C:endoplasmic reticulum membrane"/>
    <property type="evidence" value="ECO:0007669"/>
    <property type="project" value="UniProtKB-SubCell"/>
</dbReference>
<dbReference type="InterPro" id="IPR029244">
    <property type="entry name" value="FAM69_N"/>
</dbReference>
<evidence type="ECO:0000256" key="8">
    <source>
        <dbReference type="ARBA" id="ARBA00023157"/>
    </source>
</evidence>
<proteinExistence type="inferred from homology"/>
<keyword evidence="4" id="KW-0256">Endoplasmic reticulum</keyword>
<dbReference type="PROSITE" id="PS50222">
    <property type="entry name" value="EF_HAND_2"/>
    <property type="match status" value="1"/>
</dbReference>
<keyword evidence="11" id="KW-1185">Reference proteome</keyword>
<dbReference type="GO" id="GO:0016301">
    <property type="term" value="F:kinase activity"/>
    <property type="evidence" value="ECO:0007669"/>
    <property type="project" value="UniProtKB-KW"/>
</dbReference>
<dbReference type="InterPro" id="IPR018247">
    <property type="entry name" value="EF_Hand_1_Ca_BS"/>
</dbReference>